<accession>A0A9J6P6T4</accession>
<reference evidence="3" key="2">
    <citation type="submission" date="2021-04" db="EMBL/GenBank/DDBJ databases">
        <authorList>
            <person name="Dong X."/>
        </authorList>
    </citation>
    <scope>NUCLEOTIDE SEQUENCE</scope>
    <source>
        <strain evidence="3">ZWT</strain>
    </source>
</reference>
<dbReference type="PANTHER" id="PTHR43833:SF7">
    <property type="entry name" value="KTR SYSTEM POTASSIUM UPTAKE PROTEIN C"/>
    <property type="match status" value="1"/>
</dbReference>
<dbReference type="Gene3D" id="3.30.70.1450">
    <property type="entry name" value="Regulator of K+ conductance, C-terminal domain"/>
    <property type="match status" value="1"/>
</dbReference>
<dbReference type="Pfam" id="PF02254">
    <property type="entry name" value="TrkA_N"/>
    <property type="match status" value="1"/>
</dbReference>
<keyword evidence="4" id="KW-1185">Reference proteome</keyword>
<proteinExistence type="predicted"/>
<dbReference type="Pfam" id="PF02080">
    <property type="entry name" value="TrkA_C"/>
    <property type="match status" value="1"/>
</dbReference>
<dbReference type="PROSITE" id="PS51202">
    <property type="entry name" value="RCK_C"/>
    <property type="match status" value="1"/>
</dbReference>
<dbReference type="SUPFAM" id="SSF116726">
    <property type="entry name" value="TrkA C-terminal domain-like"/>
    <property type="match status" value="1"/>
</dbReference>
<protein>
    <submittedName>
        <fullName evidence="3">TrkA family potassium uptake protein</fullName>
    </submittedName>
</protein>
<dbReference type="Gene3D" id="3.40.50.720">
    <property type="entry name" value="NAD(P)-binding Rossmann-like Domain"/>
    <property type="match status" value="1"/>
</dbReference>
<evidence type="ECO:0000313" key="3">
    <source>
        <dbReference type="EMBL" id="MCM1992463.1"/>
    </source>
</evidence>
<dbReference type="InterPro" id="IPR006037">
    <property type="entry name" value="RCK_C"/>
</dbReference>
<dbReference type="PROSITE" id="PS51201">
    <property type="entry name" value="RCK_N"/>
    <property type="match status" value="1"/>
</dbReference>
<gene>
    <name evidence="3" type="ORF">KDK92_22345</name>
</gene>
<dbReference type="Proteomes" id="UP001056429">
    <property type="component" value="Unassembled WGS sequence"/>
</dbReference>
<dbReference type="InterPro" id="IPR036721">
    <property type="entry name" value="RCK_C_sf"/>
</dbReference>
<comment type="caution">
    <text evidence="3">The sequence shown here is derived from an EMBL/GenBank/DDBJ whole genome shotgun (WGS) entry which is preliminary data.</text>
</comment>
<name>A0A9J6P6T4_9CLOT</name>
<dbReference type="RefSeq" id="WP_250861628.1">
    <property type="nucleotide sequence ID" value="NZ_JAGSOJ010000006.1"/>
</dbReference>
<evidence type="ECO:0000259" key="2">
    <source>
        <dbReference type="PROSITE" id="PS51202"/>
    </source>
</evidence>
<dbReference type="SUPFAM" id="SSF51735">
    <property type="entry name" value="NAD(P)-binding Rossmann-fold domains"/>
    <property type="match status" value="1"/>
</dbReference>
<feature type="domain" description="RCK N-terminal" evidence="1">
    <location>
        <begin position="3"/>
        <end position="119"/>
    </location>
</feature>
<dbReference type="GO" id="GO:0008324">
    <property type="term" value="F:monoatomic cation transmembrane transporter activity"/>
    <property type="evidence" value="ECO:0007669"/>
    <property type="project" value="InterPro"/>
</dbReference>
<sequence>MSKKQYIVIGLGRFGISVAQTLFNLGHDVLALDSNEESVQDIADTVTHAIVADATDEKSLRAIGIRNFDVAIVSIGENIQSSIMATLLLKELGVKYIITKANNAMHAKVLMKIGADRVVFPEKDMGLRVAHDLVSSNILEYIELSADYSIAEFLCPKVWIGKSLVEIDVRSNYGINVIGIRHNEEIDVSPSAYKKLESGSVIIAIGRIEDLNNLETKIKK</sequence>
<dbReference type="InterPro" id="IPR036291">
    <property type="entry name" value="NAD(P)-bd_dom_sf"/>
</dbReference>
<reference evidence="3" key="1">
    <citation type="journal article" date="2021" name="mSystems">
        <title>Bacteria and Archaea Synergistically Convert Glycine Betaine to Biogenic Methane in the Formosa Cold Seep of the South China Sea.</title>
        <authorList>
            <person name="Li L."/>
            <person name="Zhang W."/>
            <person name="Zhang S."/>
            <person name="Song L."/>
            <person name="Sun Q."/>
            <person name="Zhang H."/>
            <person name="Xiang H."/>
            <person name="Dong X."/>
        </authorList>
    </citation>
    <scope>NUCLEOTIDE SEQUENCE</scope>
    <source>
        <strain evidence="3">ZWT</strain>
    </source>
</reference>
<organism evidence="3 4">
    <name type="scientific">Oceanirhabdus seepicola</name>
    <dbReference type="NCBI Taxonomy" id="2828781"/>
    <lineage>
        <taxon>Bacteria</taxon>
        <taxon>Bacillati</taxon>
        <taxon>Bacillota</taxon>
        <taxon>Clostridia</taxon>
        <taxon>Eubacteriales</taxon>
        <taxon>Clostridiaceae</taxon>
        <taxon>Oceanirhabdus</taxon>
    </lineage>
</organism>
<evidence type="ECO:0000313" key="4">
    <source>
        <dbReference type="Proteomes" id="UP001056429"/>
    </source>
</evidence>
<dbReference type="InterPro" id="IPR050721">
    <property type="entry name" value="Trk_Ktr_HKT_K-transport"/>
</dbReference>
<evidence type="ECO:0000259" key="1">
    <source>
        <dbReference type="PROSITE" id="PS51201"/>
    </source>
</evidence>
<dbReference type="PANTHER" id="PTHR43833">
    <property type="entry name" value="POTASSIUM CHANNEL PROTEIN 2-RELATED-RELATED"/>
    <property type="match status" value="1"/>
</dbReference>
<dbReference type="AlphaFoldDB" id="A0A9J6P6T4"/>
<dbReference type="EMBL" id="JAGSOJ010000006">
    <property type="protein sequence ID" value="MCM1992463.1"/>
    <property type="molecule type" value="Genomic_DNA"/>
</dbReference>
<dbReference type="GO" id="GO:0006813">
    <property type="term" value="P:potassium ion transport"/>
    <property type="evidence" value="ECO:0007669"/>
    <property type="project" value="InterPro"/>
</dbReference>
<feature type="domain" description="RCK C-terminal" evidence="2">
    <location>
        <begin position="136"/>
        <end position="220"/>
    </location>
</feature>
<dbReference type="InterPro" id="IPR003148">
    <property type="entry name" value="RCK_N"/>
</dbReference>